<dbReference type="EMBL" id="JABFJW010000301">
    <property type="protein sequence ID" value="NOK13207.1"/>
    <property type="molecule type" value="Genomic_DNA"/>
</dbReference>
<evidence type="ECO:0000313" key="3">
    <source>
        <dbReference type="Proteomes" id="UP000528460"/>
    </source>
</evidence>
<dbReference type="InterPro" id="IPR036922">
    <property type="entry name" value="Rieske_2Fe-2S_sf"/>
</dbReference>
<protein>
    <submittedName>
        <fullName evidence="2">Uncharacterized protein</fullName>
    </submittedName>
</protein>
<sequence length="96" mass="9903">MARPVPRASRCPHCNAPFTLQAAKTHYVCGYCGQAFDVEGPSPVHPAPRAPPPAPANRQALMVVLGVAGVLMLGVTGAVFVLATGGPDTPRPPPRP</sequence>
<dbReference type="AlphaFoldDB" id="A0A7Y4K013"/>
<evidence type="ECO:0000313" key="2">
    <source>
        <dbReference type="EMBL" id="NOK13207.1"/>
    </source>
</evidence>
<keyword evidence="1" id="KW-0472">Membrane</keyword>
<feature type="transmembrane region" description="Helical" evidence="1">
    <location>
        <begin position="60"/>
        <end position="83"/>
    </location>
</feature>
<keyword evidence="1" id="KW-1133">Transmembrane helix</keyword>
<proteinExistence type="predicted"/>
<reference evidence="2 3" key="1">
    <citation type="submission" date="2020-05" db="EMBL/GenBank/DDBJ databases">
        <authorList>
            <person name="Whitworth D."/>
        </authorList>
    </citation>
    <scope>NUCLEOTIDE SEQUENCE [LARGE SCALE GENOMIC DNA]</scope>
    <source>
        <strain evidence="2 3">CA046A</strain>
    </source>
</reference>
<organism evidence="2 3">
    <name type="scientific">Corallococcus exercitus</name>
    <dbReference type="NCBI Taxonomy" id="2316736"/>
    <lineage>
        <taxon>Bacteria</taxon>
        <taxon>Pseudomonadati</taxon>
        <taxon>Myxococcota</taxon>
        <taxon>Myxococcia</taxon>
        <taxon>Myxococcales</taxon>
        <taxon>Cystobacterineae</taxon>
        <taxon>Myxococcaceae</taxon>
        <taxon>Corallococcus</taxon>
    </lineage>
</organism>
<dbReference type="SUPFAM" id="SSF50022">
    <property type="entry name" value="ISP domain"/>
    <property type="match status" value="1"/>
</dbReference>
<evidence type="ECO:0000256" key="1">
    <source>
        <dbReference type="SAM" id="Phobius"/>
    </source>
</evidence>
<keyword evidence="1" id="KW-0812">Transmembrane</keyword>
<accession>A0A7Y4K013</accession>
<comment type="caution">
    <text evidence="2">The sequence shown here is derived from an EMBL/GenBank/DDBJ whole genome shotgun (WGS) entry which is preliminary data.</text>
</comment>
<feature type="non-terminal residue" evidence="2">
    <location>
        <position position="96"/>
    </location>
</feature>
<gene>
    <name evidence="2" type="ORF">HNS30_29610</name>
</gene>
<name>A0A7Y4K013_9BACT</name>
<dbReference type="GO" id="GO:0051537">
    <property type="term" value="F:2 iron, 2 sulfur cluster binding"/>
    <property type="evidence" value="ECO:0007669"/>
    <property type="project" value="InterPro"/>
</dbReference>
<dbReference type="Proteomes" id="UP000528460">
    <property type="component" value="Unassembled WGS sequence"/>
</dbReference>